<evidence type="ECO:0000313" key="3">
    <source>
        <dbReference type="Proteomes" id="UP000464507"/>
    </source>
</evidence>
<dbReference type="RefSeq" id="WP_161887217.1">
    <property type="nucleotide sequence ID" value="NZ_CP017146.1"/>
</dbReference>
<dbReference type="EMBL" id="CP017146">
    <property type="protein sequence ID" value="QHO70823.1"/>
    <property type="molecule type" value="Genomic_DNA"/>
</dbReference>
<proteinExistence type="predicted"/>
<feature type="transmembrane region" description="Helical" evidence="1">
    <location>
        <begin position="33"/>
        <end position="50"/>
    </location>
</feature>
<reference evidence="2 3" key="1">
    <citation type="submission" date="2016-09" db="EMBL/GenBank/DDBJ databases">
        <title>Complete genome sequence of microbes from the polar regions.</title>
        <authorList>
            <person name="Liao L."/>
            <person name="Chen B."/>
        </authorList>
    </citation>
    <scope>NUCLEOTIDE SEQUENCE [LARGE SCALE GENOMIC DNA]</scope>
    <source>
        <strain evidence="2 3">ZS314</strain>
    </source>
</reference>
<evidence type="ECO:0000313" key="2">
    <source>
        <dbReference type="EMBL" id="QHO70823.1"/>
    </source>
</evidence>
<keyword evidence="3" id="KW-1185">Reference proteome</keyword>
<dbReference type="Proteomes" id="UP000464507">
    <property type="component" value="Chromosome"/>
</dbReference>
<accession>A0A7L5AJP2</accession>
<feature type="transmembrane region" description="Helical" evidence="1">
    <location>
        <begin position="6"/>
        <end position="24"/>
    </location>
</feature>
<evidence type="ECO:0000256" key="1">
    <source>
        <dbReference type="SAM" id="Phobius"/>
    </source>
</evidence>
<feature type="transmembrane region" description="Helical" evidence="1">
    <location>
        <begin position="56"/>
        <end position="83"/>
    </location>
</feature>
<dbReference type="Pfam" id="PF10066">
    <property type="entry name" value="DUF2304"/>
    <property type="match status" value="1"/>
</dbReference>
<evidence type="ECO:0008006" key="4">
    <source>
        <dbReference type="Google" id="ProtNLM"/>
    </source>
</evidence>
<dbReference type="OrthoDB" id="3577584at2"/>
<dbReference type="InterPro" id="IPR019277">
    <property type="entry name" value="DUF2304"/>
</dbReference>
<sequence>MTLASYIFGIATALLGLIVVIEMLRRHRLRERHAVWWLIAGTLALLVGIFPDTLRLAAGLFGIEVPINLVFFVSIATLFLVCLQHSAELTKLESKARVLAEQSALQELRMRAVEERLAEYTGERKAG</sequence>
<dbReference type="KEGG" id="mant:BHD05_15385"/>
<keyword evidence="1" id="KW-0472">Membrane</keyword>
<name>A0A7L5AJP2_9MICO</name>
<dbReference type="AlphaFoldDB" id="A0A7L5AJP2"/>
<gene>
    <name evidence="2" type="ORF">BHD05_15385</name>
</gene>
<organism evidence="2 3">
    <name type="scientific">Marisediminicola antarctica</name>
    <dbReference type="NCBI Taxonomy" id="674079"/>
    <lineage>
        <taxon>Bacteria</taxon>
        <taxon>Bacillati</taxon>
        <taxon>Actinomycetota</taxon>
        <taxon>Actinomycetes</taxon>
        <taxon>Micrococcales</taxon>
        <taxon>Microbacteriaceae</taxon>
        <taxon>Marisediminicola</taxon>
    </lineage>
</organism>
<protein>
    <recommendedName>
        <fullName evidence="4">DUF2304 domain-containing protein</fullName>
    </recommendedName>
</protein>
<keyword evidence="1" id="KW-1133">Transmembrane helix</keyword>
<keyword evidence="1" id="KW-0812">Transmembrane</keyword>